<proteinExistence type="predicted"/>
<evidence type="ECO:0000313" key="2">
    <source>
        <dbReference type="Proteomes" id="UP001215280"/>
    </source>
</evidence>
<dbReference type="EMBL" id="JARJLG010000129">
    <property type="protein sequence ID" value="KAJ7740041.1"/>
    <property type="molecule type" value="Genomic_DNA"/>
</dbReference>
<evidence type="ECO:0008006" key="3">
    <source>
        <dbReference type="Google" id="ProtNLM"/>
    </source>
</evidence>
<gene>
    <name evidence="1" type="ORF">DFH07DRAFT_983022</name>
</gene>
<comment type="caution">
    <text evidence="1">The sequence shown here is derived from an EMBL/GenBank/DDBJ whole genome shotgun (WGS) entry which is preliminary data.</text>
</comment>
<organism evidence="1 2">
    <name type="scientific">Mycena maculata</name>
    <dbReference type="NCBI Taxonomy" id="230809"/>
    <lineage>
        <taxon>Eukaryota</taxon>
        <taxon>Fungi</taxon>
        <taxon>Dikarya</taxon>
        <taxon>Basidiomycota</taxon>
        <taxon>Agaricomycotina</taxon>
        <taxon>Agaricomycetes</taxon>
        <taxon>Agaricomycetidae</taxon>
        <taxon>Agaricales</taxon>
        <taxon>Marasmiineae</taxon>
        <taxon>Mycenaceae</taxon>
        <taxon>Mycena</taxon>
    </lineage>
</organism>
<dbReference type="InterPro" id="IPR011990">
    <property type="entry name" value="TPR-like_helical_dom_sf"/>
</dbReference>
<sequence>MFPLEVRVDLKRGIAAKNKGDLEISAYYKRKAWNTAIGLPIEEFKAEPYLKITGIAVDLAGELEEQGKSQEAFALYRDALDLIRNGPPDRLSGRERLRAVSLAVKLGQLAPTCAVPIEEEEKMLVFAVEEILKLLMDIRGKPSPAETAPPLDFVHLNLPNWLTKTDVSVPLQELGDFYGRVGKLEYAIPLYLQGISLLVSEGGAKASSEDMCQGAQLMNNIAELVIRGDPTAEKQKYAEAWAQKALSILQTTRKDTKEPIPSCEQALSVALFNAGMLRELAGDTKNARRFFMSAFEQSKLSGIDEGVTAAKGAVTRLDTK</sequence>
<reference evidence="1" key="1">
    <citation type="submission" date="2023-03" db="EMBL/GenBank/DDBJ databases">
        <title>Massive genome expansion in bonnet fungi (Mycena s.s.) driven by repeated elements and novel gene families across ecological guilds.</title>
        <authorList>
            <consortium name="Lawrence Berkeley National Laboratory"/>
            <person name="Harder C.B."/>
            <person name="Miyauchi S."/>
            <person name="Viragh M."/>
            <person name="Kuo A."/>
            <person name="Thoen E."/>
            <person name="Andreopoulos B."/>
            <person name="Lu D."/>
            <person name="Skrede I."/>
            <person name="Drula E."/>
            <person name="Henrissat B."/>
            <person name="Morin E."/>
            <person name="Kohler A."/>
            <person name="Barry K."/>
            <person name="LaButti K."/>
            <person name="Morin E."/>
            <person name="Salamov A."/>
            <person name="Lipzen A."/>
            <person name="Mereny Z."/>
            <person name="Hegedus B."/>
            <person name="Baldrian P."/>
            <person name="Stursova M."/>
            <person name="Weitz H."/>
            <person name="Taylor A."/>
            <person name="Grigoriev I.V."/>
            <person name="Nagy L.G."/>
            <person name="Martin F."/>
            <person name="Kauserud H."/>
        </authorList>
    </citation>
    <scope>NUCLEOTIDE SEQUENCE</scope>
    <source>
        <strain evidence="1">CBHHK188m</strain>
    </source>
</reference>
<dbReference type="PANTHER" id="PTHR28142">
    <property type="entry name" value="MITOCHONDRIAL INNER MEMBRANE I-AAA PROTEASE SUPERCOMPLEX SUBUNIT MGR3-RELATED"/>
    <property type="match status" value="1"/>
</dbReference>
<dbReference type="InterPro" id="IPR040201">
    <property type="entry name" value="Mrg3-like"/>
</dbReference>
<accession>A0AAD7IEM8</accession>
<dbReference type="SUPFAM" id="SSF48452">
    <property type="entry name" value="TPR-like"/>
    <property type="match status" value="1"/>
</dbReference>
<dbReference type="PANTHER" id="PTHR28142:SF1">
    <property type="entry name" value="MITOCHONDRIAL INNER MEMBRANE I-AAA PROTEASE SUPERCOMPLEX SUBUNIT MGR3-RELATED"/>
    <property type="match status" value="1"/>
</dbReference>
<protein>
    <recommendedName>
        <fullName evidence="3">TPR-like protein</fullName>
    </recommendedName>
</protein>
<name>A0AAD7IEM8_9AGAR</name>
<dbReference type="Gene3D" id="1.25.40.10">
    <property type="entry name" value="Tetratricopeptide repeat domain"/>
    <property type="match status" value="1"/>
</dbReference>
<keyword evidence="2" id="KW-1185">Reference proteome</keyword>
<dbReference type="AlphaFoldDB" id="A0AAD7IEM8"/>
<dbReference type="Proteomes" id="UP001215280">
    <property type="component" value="Unassembled WGS sequence"/>
</dbReference>
<evidence type="ECO:0000313" key="1">
    <source>
        <dbReference type="EMBL" id="KAJ7740041.1"/>
    </source>
</evidence>